<comment type="caution">
    <text evidence="2">The sequence shown here is derived from an EMBL/GenBank/DDBJ whole genome shotgun (WGS) entry which is preliminary data.</text>
</comment>
<evidence type="ECO:0008006" key="4">
    <source>
        <dbReference type="Google" id="ProtNLM"/>
    </source>
</evidence>
<organism evidence="2 3">
    <name type="scientific">Conexibacter arvalis</name>
    <dbReference type="NCBI Taxonomy" id="912552"/>
    <lineage>
        <taxon>Bacteria</taxon>
        <taxon>Bacillati</taxon>
        <taxon>Actinomycetota</taxon>
        <taxon>Thermoleophilia</taxon>
        <taxon>Solirubrobacterales</taxon>
        <taxon>Conexibacteraceae</taxon>
        <taxon>Conexibacter</taxon>
    </lineage>
</organism>
<dbReference type="InterPro" id="IPR001539">
    <property type="entry name" value="Peptidase_U32"/>
</dbReference>
<evidence type="ECO:0000256" key="1">
    <source>
        <dbReference type="SAM" id="MobiDB-lite"/>
    </source>
</evidence>
<dbReference type="Proteomes" id="UP000585272">
    <property type="component" value="Unassembled WGS sequence"/>
</dbReference>
<dbReference type="AlphaFoldDB" id="A0A840IJH1"/>
<proteinExistence type="predicted"/>
<dbReference type="Pfam" id="PF01136">
    <property type="entry name" value="Peptidase_U32"/>
    <property type="match status" value="1"/>
</dbReference>
<feature type="compositionally biased region" description="Low complexity" evidence="1">
    <location>
        <begin position="303"/>
        <end position="341"/>
    </location>
</feature>
<reference evidence="2 3" key="1">
    <citation type="submission" date="2020-08" db="EMBL/GenBank/DDBJ databases">
        <title>Genomic Encyclopedia of Archaeal and Bacterial Type Strains, Phase II (KMG-II): from individual species to whole genera.</title>
        <authorList>
            <person name="Goeker M."/>
        </authorList>
    </citation>
    <scope>NUCLEOTIDE SEQUENCE [LARGE SCALE GENOMIC DNA]</scope>
    <source>
        <strain evidence="2 3">DSM 23288</strain>
    </source>
</reference>
<dbReference type="RefSeq" id="WP_183343801.1">
    <property type="nucleotide sequence ID" value="NZ_JACHNU010000006.1"/>
</dbReference>
<protein>
    <recommendedName>
        <fullName evidence="4">Peptidase U32-like protein</fullName>
    </recommendedName>
</protein>
<keyword evidence="3" id="KW-1185">Reference proteome</keyword>
<accession>A0A840IJH1</accession>
<evidence type="ECO:0000313" key="3">
    <source>
        <dbReference type="Proteomes" id="UP000585272"/>
    </source>
</evidence>
<dbReference type="EMBL" id="JACHNU010000006">
    <property type="protein sequence ID" value="MBB4664078.1"/>
    <property type="molecule type" value="Genomic_DNA"/>
</dbReference>
<sequence length="341" mass="35451">MIPTRHLLAGLGLPDTDAHDLPASAKRFDDGGQWRLEIPSTEGPESLRTVLAAADEHGLRVHRVSQGSGITLQSDDEIREMVALGAERDLEVSLFTGPRAGWDVGVQAVTSSGRIAGMSLRGADQLRYGLDDVVRACELGLRSVLISDLGLLRVLGRLRAAGHLPSDLVLKVSVSLPASNPATAALLEELGATTINLPVDLTLAQLAAIRAAVDVPVDLYVETTDDFGGLLRYHEIPEIVRVAAPVYLKFAVRNSPGLYPSGEHLREAALSTARERVRRAALGIALLERTAPAAVMSRSSGHGLPATMPAAPAGTAASAGPDASAVGARDSSSASANGGAA</sequence>
<evidence type="ECO:0000313" key="2">
    <source>
        <dbReference type="EMBL" id="MBB4664078.1"/>
    </source>
</evidence>
<feature type="region of interest" description="Disordered" evidence="1">
    <location>
        <begin position="297"/>
        <end position="341"/>
    </location>
</feature>
<name>A0A840IJH1_9ACTN</name>
<gene>
    <name evidence="2" type="ORF">BDZ31_003681</name>
</gene>